<comment type="subcellular location">
    <subcellularLocation>
        <location evidence="1">Cell membrane</location>
        <topology evidence="1">Multi-pass membrane protein</topology>
    </subcellularLocation>
</comment>
<keyword evidence="3 6" id="KW-0812">Transmembrane</keyword>
<dbReference type="KEGG" id="sted:SPTER_48800"/>
<proteinExistence type="predicted"/>
<evidence type="ECO:0000256" key="6">
    <source>
        <dbReference type="SAM" id="Phobius"/>
    </source>
</evidence>
<evidence type="ECO:0000256" key="4">
    <source>
        <dbReference type="ARBA" id="ARBA00022989"/>
    </source>
</evidence>
<dbReference type="GO" id="GO:0015171">
    <property type="term" value="F:amino acid transmembrane transporter activity"/>
    <property type="evidence" value="ECO:0007669"/>
    <property type="project" value="TreeGrafter"/>
</dbReference>
<evidence type="ECO:0000313" key="8">
    <source>
        <dbReference type="Proteomes" id="UP000320776"/>
    </source>
</evidence>
<organism evidence="7 8">
    <name type="scientific">Sporomusa termitida</name>
    <dbReference type="NCBI Taxonomy" id="2377"/>
    <lineage>
        <taxon>Bacteria</taxon>
        <taxon>Bacillati</taxon>
        <taxon>Bacillota</taxon>
        <taxon>Negativicutes</taxon>
        <taxon>Selenomonadales</taxon>
        <taxon>Sporomusaceae</taxon>
        <taxon>Sporomusa</taxon>
    </lineage>
</organism>
<keyword evidence="8" id="KW-1185">Reference proteome</keyword>
<dbReference type="RefSeq" id="WP_144353077.1">
    <property type="nucleotide sequence ID" value="NZ_CP036260.1"/>
</dbReference>
<accession>A0A517E1A9</accession>
<dbReference type="PIRSF" id="PIRSF006324">
    <property type="entry name" value="LeuE"/>
    <property type="match status" value="1"/>
</dbReference>
<dbReference type="PANTHER" id="PTHR30086:SF20">
    <property type="entry name" value="ARGININE EXPORTER PROTEIN ARGO-RELATED"/>
    <property type="match status" value="1"/>
</dbReference>
<evidence type="ECO:0000256" key="1">
    <source>
        <dbReference type="ARBA" id="ARBA00004651"/>
    </source>
</evidence>
<dbReference type="Pfam" id="PF01810">
    <property type="entry name" value="LysE"/>
    <property type="match status" value="1"/>
</dbReference>
<dbReference type="PANTHER" id="PTHR30086">
    <property type="entry name" value="ARGININE EXPORTER PROTEIN ARGO"/>
    <property type="match status" value="1"/>
</dbReference>
<keyword evidence="5 6" id="KW-0472">Membrane</keyword>
<evidence type="ECO:0000256" key="5">
    <source>
        <dbReference type="ARBA" id="ARBA00023136"/>
    </source>
</evidence>
<reference evidence="7 8" key="1">
    <citation type="submission" date="2019-02" db="EMBL/GenBank/DDBJ databases">
        <title>Closed genome of Sporomusa termitida DSM 4440.</title>
        <authorList>
            <person name="Poehlein A."/>
            <person name="Daniel R."/>
        </authorList>
    </citation>
    <scope>NUCLEOTIDE SEQUENCE [LARGE SCALE GENOMIC DNA]</scope>
    <source>
        <strain evidence="7 8">DSM 4440</strain>
        <plasmid evidence="8">pspter</plasmid>
    </source>
</reference>
<keyword evidence="7" id="KW-0614">Plasmid</keyword>
<feature type="transmembrane region" description="Helical" evidence="6">
    <location>
        <begin position="12"/>
        <end position="30"/>
    </location>
</feature>
<feature type="transmembrane region" description="Helical" evidence="6">
    <location>
        <begin position="157"/>
        <end position="181"/>
    </location>
</feature>
<evidence type="ECO:0000256" key="2">
    <source>
        <dbReference type="ARBA" id="ARBA00022475"/>
    </source>
</evidence>
<keyword evidence="2" id="KW-1003">Cell membrane</keyword>
<dbReference type="Proteomes" id="UP000320776">
    <property type="component" value="Plasmid pSPTER"/>
</dbReference>
<name>A0A517E1A9_9FIRM</name>
<evidence type="ECO:0000256" key="3">
    <source>
        <dbReference type="ARBA" id="ARBA00022692"/>
    </source>
</evidence>
<protein>
    <submittedName>
        <fullName evidence="7">2A76: homoserine/Threonine efflux protein</fullName>
    </submittedName>
</protein>
<gene>
    <name evidence="7" type="ORF">SPTER_48800</name>
</gene>
<keyword evidence="4 6" id="KW-1133">Transmembrane helix</keyword>
<evidence type="ECO:0000313" key="7">
    <source>
        <dbReference type="EMBL" id="QDR83389.1"/>
    </source>
</evidence>
<feature type="transmembrane region" description="Helical" evidence="6">
    <location>
        <begin position="73"/>
        <end position="94"/>
    </location>
</feature>
<feature type="transmembrane region" description="Helical" evidence="6">
    <location>
        <begin position="130"/>
        <end position="151"/>
    </location>
</feature>
<dbReference type="AlphaFoldDB" id="A0A517E1A9"/>
<sequence>MPFSPREIYSFIGVVALLVCLPGPNTILVMQSAGVNGRRAGIYIVCGIATAVYCNALLSGLGLSLIIMQSVELYTLLKLCGAAYIAGMGIMSLADAYRLHRQPLANVRSADCQSVVNSGKSRLACYSQGLLTGILNPKAVLFFIMFFPQFIHPENNVALQYLILAVLYSLVAVAWYGLLVLGMEKLRPLIAASAVQKWLKTLTGALLLGMGLKIAQQK</sequence>
<geneLocation type="plasmid" evidence="8">
    <name>pspter</name>
</geneLocation>
<dbReference type="EMBL" id="CP036260">
    <property type="protein sequence ID" value="QDR83389.1"/>
    <property type="molecule type" value="Genomic_DNA"/>
</dbReference>
<dbReference type="GO" id="GO:0005886">
    <property type="term" value="C:plasma membrane"/>
    <property type="evidence" value="ECO:0007669"/>
    <property type="project" value="UniProtKB-SubCell"/>
</dbReference>
<feature type="transmembrane region" description="Helical" evidence="6">
    <location>
        <begin position="42"/>
        <end position="67"/>
    </location>
</feature>
<dbReference type="InterPro" id="IPR001123">
    <property type="entry name" value="LeuE-type"/>
</dbReference>
<dbReference type="OrthoDB" id="9784202at2"/>